<dbReference type="EMBL" id="CP009112">
    <property type="protein sequence ID" value="ANS31819.1"/>
    <property type="molecule type" value="Genomic_DNA"/>
</dbReference>
<evidence type="ECO:0000313" key="1">
    <source>
        <dbReference type="EMBL" id="ANS31819.1"/>
    </source>
</evidence>
<dbReference type="PATRIC" id="fig|37919.13.peg.7592"/>
<dbReference type="Proteomes" id="UP000186108">
    <property type="component" value="Plasmid pR1CP1"/>
</dbReference>
<proteinExistence type="predicted"/>
<organism evidence="1 2">
    <name type="scientific">Rhodococcus opacus</name>
    <name type="common">Nocardia opaca</name>
    <dbReference type="NCBI Taxonomy" id="37919"/>
    <lineage>
        <taxon>Bacteria</taxon>
        <taxon>Bacillati</taxon>
        <taxon>Actinomycetota</taxon>
        <taxon>Actinomycetes</taxon>
        <taxon>Mycobacteriales</taxon>
        <taxon>Nocardiaceae</taxon>
        <taxon>Rhodococcus</taxon>
    </lineage>
</organism>
<geneLocation type="plasmid" evidence="2">
    <name>pr1cp1</name>
</geneLocation>
<dbReference type="AlphaFoldDB" id="A0A1B1KGV4"/>
<evidence type="ECO:0000313" key="2">
    <source>
        <dbReference type="Proteomes" id="UP000186108"/>
    </source>
</evidence>
<reference evidence="1 2" key="1">
    <citation type="submission" date="2014-07" db="EMBL/GenBank/DDBJ databases">
        <authorList>
            <person name="Zhang J.E."/>
            <person name="Yang H."/>
            <person name="Guo J."/>
            <person name="Deng Z."/>
            <person name="Luo H."/>
            <person name="Luo M."/>
            <person name="Zhao B."/>
        </authorList>
    </citation>
    <scope>NUCLEOTIDE SEQUENCE [LARGE SCALE GENOMIC DNA]</scope>
    <source>
        <strain evidence="1 2">1CP</strain>
        <plasmid evidence="2">Plasmid pr1cp1</plasmid>
    </source>
</reference>
<name>A0A1B1KGV4_RHOOP</name>
<gene>
    <name evidence="1" type="ORF">R1CP_36065</name>
</gene>
<accession>A0A1B1KGV4</accession>
<sequence length="240" mass="25611">MAIAVPGVGAVLRALTETGAAEAVGLGAHQRIDERGQQTAQQVGAGVGEAVGQELVQVDIVGTGHRVVLHRVTLVGLSKSHAMAAFLGYDTPVRSESGPYTTLVDATADWLTRAALSPGLLRGNAERATDSTVTNRQLLLLAKSPSAHRNLVQSNRVGDIISSDLRANRVRMAFRIQILIVCEARRTKVALVEVRLGCRFDPAHNMRLAIAPIRATSSFRIYTQDGPSYRPHTGQACCGC</sequence>
<protein>
    <submittedName>
        <fullName evidence="1">Uncharacterized protein</fullName>
    </submittedName>
</protein>
<keyword evidence="1" id="KW-0614">Plasmid</keyword>